<comment type="catalytic activity">
    <reaction evidence="1">
        <text>beta-D-fructose 1-phosphate + H2O = D-fructose + phosphate</text>
        <dbReference type="Rhea" id="RHEA:35603"/>
        <dbReference type="ChEBI" id="CHEBI:15377"/>
        <dbReference type="ChEBI" id="CHEBI:37721"/>
        <dbReference type="ChEBI" id="CHEBI:43474"/>
        <dbReference type="ChEBI" id="CHEBI:138881"/>
    </reaction>
</comment>
<keyword evidence="1" id="KW-0479">Metal-binding</keyword>
<sequence>MLYIAVPIMQLLECFSTDPSSIHSTNQGDLNYRKLVADRMWTPDNPSHKARAFCPMQLGRPQSWTTCQCDCSSTSHPSVGDPIDCRCSISEEVPSRIPPLVVALRVAKADVAVGLSSDTLKRVLASTPDWWTIGQYGFVQIVSPLFLG</sequence>
<organism evidence="2 3">
    <name type="scientific">Paragonimus westermani</name>
    <dbReference type="NCBI Taxonomy" id="34504"/>
    <lineage>
        <taxon>Eukaryota</taxon>
        <taxon>Metazoa</taxon>
        <taxon>Spiralia</taxon>
        <taxon>Lophotrochozoa</taxon>
        <taxon>Platyhelminthes</taxon>
        <taxon>Trematoda</taxon>
        <taxon>Digenea</taxon>
        <taxon>Plagiorchiida</taxon>
        <taxon>Troglotremata</taxon>
        <taxon>Troglotrematidae</taxon>
        <taxon>Paragonimus</taxon>
    </lineage>
</organism>
<comment type="catalytic activity">
    <reaction evidence="1">
        <text>beta-D-fructose 6-phosphate = dihydroxyacetone + D-glyceraldehyde 3-phosphate</text>
        <dbReference type="Rhea" id="RHEA:28002"/>
        <dbReference type="ChEBI" id="CHEBI:16016"/>
        <dbReference type="ChEBI" id="CHEBI:57634"/>
        <dbReference type="ChEBI" id="CHEBI:59776"/>
    </reaction>
</comment>
<dbReference type="GO" id="GO:0051998">
    <property type="term" value="F:protein carboxyl O-methyltransferase activity"/>
    <property type="evidence" value="ECO:0007669"/>
    <property type="project" value="UniProtKB-UniRule"/>
</dbReference>
<accession>A0A8T0DGR3</accession>
<dbReference type="GO" id="GO:0032259">
    <property type="term" value="P:methylation"/>
    <property type="evidence" value="ECO:0007669"/>
    <property type="project" value="UniProtKB-KW"/>
</dbReference>
<dbReference type="PANTHER" id="PTHR12260:SF6">
    <property type="entry name" value="DAMAGE-CONTROL PHOSPHATASE ARMT1"/>
    <property type="match status" value="1"/>
</dbReference>
<comment type="similarity">
    <text evidence="1">Belongs to the damage-control phosphatase family. Sugar phosphate phosphatase III subfamily.</text>
</comment>
<dbReference type="EC" id="3.1.3.-" evidence="1"/>
<dbReference type="GO" id="GO:0005634">
    <property type="term" value="C:nucleus"/>
    <property type="evidence" value="ECO:0007669"/>
    <property type="project" value="TreeGrafter"/>
</dbReference>
<dbReference type="EMBL" id="JTDF01004293">
    <property type="protein sequence ID" value="KAF8567019.1"/>
    <property type="molecule type" value="Genomic_DNA"/>
</dbReference>
<comment type="caution">
    <text evidence="2">The sequence shown here is derived from an EMBL/GenBank/DDBJ whole genome shotgun (WGS) entry which is preliminary data.</text>
</comment>
<evidence type="ECO:0000256" key="1">
    <source>
        <dbReference type="RuleBase" id="RU367030"/>
    </source>
</evidence>
<dbReference type="Proteomes" id="UP000699462">
    <property type="component" value="Unassembled WGS sequence"/>
</dbReference>
<name>A0A8T0DGR3_9TREM</name>
<proteinExistence type="inferred from homology"/>
<dbReference type="PANTHER" id="PTHR12260">
    <property type="entry name" value="DAMAGE-CONTROL PHOSPHATASE ARMT1"/>
    <property type="match status" value="1"/>
</dbReference>
<dbReference type="EC" id="2.1.1.-" evidence="1"/>
<gene>
    <name evidence="2" type="ORF">P879_10526</name>
</gene>
<dbReference type="GO" id="GO:0046872">
    <property type="term" value="F:metal ion binding"/>
    <property type="evidence" value="ECO:0007669"/>
    <property type="project" value="UniProtKB-UniRule"/>
</dbReference>
<comment type="domain">
    <text evidence="1">Subfamily III proteins have a conserved RTxK motif about 40-50 residues from the C-terminus; the threonine may be replaced by serine or cysteine.</text>
</comment>
<evidence type="ECO:0000313" key="2">
    <source>
        <dbReference type="EMBL" id="KAF8567019.1"/>
    </source>
</evidence>
<keyword evidence="1" id="KW-0378">Hydrolase</keyword>
<comment type="catalytic activity">
    <reaction evidence="1">
        <text>L-glutamyl-[protein] + S-adenosyl-L-methionine = [protein]-L-glutamate 5-O-methyl ester + S-adenosyl-L-homocysteine</text>
        <dbReference type="Rhea" id="RHEA:24452"/>
        <dbReference type="Rhea" id="RHEA-COMP:10208"/>
        <dbReference type="Rhea" id="RHEA-COMP:10311"/>
        <dbReference type="ChEBI" id="CHEBI:29973"/>
        <dbReference type="ChEBI" id="CHEBI:57856"/>
        <dbReference type="ChEBI" id="CHEBI:59789"/>
        <dbReference type="ChEBI" id="CHEBI:82795"/>
    </reaction>
</comment>
<dbReference type="OrthoDB" id="541375at2759"/>
<comment type="cofactor">
    <cofactor evidence="1">
        <name>Mn(2+)</name>
        <dbReference type="ChEBI" id="CHEBI:29035"/>
    </cofactor>
    <cofactor evidence="1">
        <name>Ni(2+)</name>
        <dbReference type="ChEBI" id="CHEBI:49786"/>
    </cofactor>
</comment>
<reference evidence="2 3" key="1">
    <citation type="submission" date="2019-07" db="EMBL/GenBank/DDBJ databases">
        <title>Annotation for the trematode Paragonimus westermani.</title>
        <authorList>
            <person name="Choi Y.-J."/>
        </authorList>
    </citation>
    <scope>NUCLEOTIDE SEQUENCE [LARGE SCALE GENOMIC DNA]</scope>
    <source>
        <strain evidence="2">180907_Pwestermani</strain>
    </source>
</reference>
<evidence type="ECO:0000313" key="3">
    <source>
        <dbReference type="Proteomes" id="UP000699462"/>
    </source>
</evidence>
<dbReference type="GO" id="GO:0016791">
    <property type="term" value="F:phosphatase activity"/>
    <property type="evidence" value="ECO:0007669"/>
    <property type="project" value="TreeGrafter"/>
</dbReference>
<dbReference type="InterPro" id="IPR039763">
    <property type="entry name" value="ARMT1"/>
</dbReference>
<comment type="function">
    <text evidence="1">Metal-dependent phosphatase that shows phosphatase activity against several substrates, including fructose-1-phosphate and fructose-6-phosphate. Its preference for fructose-1-phosphate, a strong glycating agent that causes DNA damage rather than a canonical yeast metabolite, suggests a damage-control function in hexose phosphate metabolism. Has also been shown to have O-methyltransferase activity that methylates glutamate residues of target proteins to form gamma-glutamyl methyl ester residues. Possibly methylates PCNA, suggesting it is involved in the DNA damage response.</text>
</comment>
<keyword evidence="1" id="KW-0464">Manganese</keyword>
<protein>
    <recommendedName>
        <fullName evidence="1">Sugar phosphate phosphatase</fullName>
        <ecNumber evidence="1">2.1.1.-</ecNumber>
        <ecNumber evidence="1">3.1.3.-</ecNumber>
    </recommendedName>
</protein>
<keyword evidence="3" id="KW-1185">Reference proteome</keyword>
<dbReference type="GO" id="GO:0006974">
    <property type="term" value="P:DNA damage response"/>
    <property type="evidence" value="ECO:0007669"/>
    <property type="project" value="TreeGrafter"/>
</dbReference>
<keyword evidence="1" id="KW-0489">Methyltransferase</keyword>
<keyword evidence="1" id="KW-0808">Transferase</keyword>
<dbReference type="AlphaFoldDB" id="A0A8T0DGR3"/>